<evidence type="ECO:0000313" key="1">
    <source>
        <dbReference type="EMBL" id="DAG00399.1"/>
    </source>
</evidence>
<proteinExistence type="predicted"/>
<protein>
    <recommendedName>
        <fullName evidence="2">DUF2786 domain-containing protein</fullName>
    </recommendedName>
</protein>
<reference evidence="1" key="1">
    <citation type="journal article" date="2021" name="Proc. Natl. Acad. Sci. U.S.A.">
        <title>A Catalog of Tens of Thousands of Viruses from Human Metagenomes Reveals Hidden Associations with Chronic Diseases.</title>
        <authorList>
            <person name="Tisza M.J."/>
            <person name="Buck C.B."/>
        </authorList>
    </citation>
    <scope>NUCLEOTIDE SEQUENCE</scope>
    <source>
        <strain evidence="1">Ct3r22</strain>
    </source>
</reference>
<sequence length="188" mass="22801">MEYNRVIDKIKKLKELVDRGVDGEVFAAKRVIEQLCKKYDVNIEDLFKEEVKLYTFKIKYNNKFEQQLLFQCYSKVTNRKVISYYKDKLRPNIIEFELTNIEYIDLKGMFEFYRKIWSKIMKSSLNDLFEAFISKNQISHNQEDEEPKTFTPEEWEKILRIQNLMCTMEVSLYHKQLECNGKNNESER</sequence>
<name>A0A8S5V1B6_9CAUD</name>
<accession>A0A8S5V1B6</accession>
<evidence type="ECO:0008006" key="2">
    <source>
        <dbReference type="Google" id="ProtNLM"/>
    </source>
</evidence>
<organism evidence="1">
    <name type="scientific">Siphoviridae sp. ct3r22</name>
    <dbReference type="NCBI Taxonomy" id="2825325"/>
    <lineage>
        <taxon>Viruses</taxon>
        <taxon>Duplodnaviria</taxon>
        <taxon>Heunggongvirae</taxon>
        <taxon>Uroviricota</taxon>
        <taxon>Caudoviricetes</taxon>
    </lineage>
</organism>
<dbReference type="EMBL" id="BK016180">
    <property type="protein sequence ID" value="DAG00399.1"/>
    <property type="molecule type" value="Genomic_DNA"/>
</dbReference>